<dbReference type="Proteomes" id="UP000664654">
    <property type="component" value="Unassembled WGS sequence"/>
</dbReference>
<name>A0A939DRJ4_9ALTE</name>
<dbReference type="GO" id="GO:0009279">
    <property type="term" value="C:cell outer membrane"/>
    <property type="evidence" value="ECO:0007669"/>
    <property type="project" value="UniProtKB-SubCell"/>
</dbReference>
<dbReference type="InterPro" id="IPR058622">
    <property type="entry name" value="TolC"/>
</dbReference>
<dbReference type="InterPro" id="IPR010130">
    <property type="entry name" value="T1SS_OMP_TolC"/>
</dbReference>
<protein>
    <submittedName>
        <fullName evidence="10">Outer membrane channel protein TolC</fullName>
    </submittedName>
</protein>
<evidence type="ECO:0000313" key="10">
    <source>
        <dbReference type="EMBL" id="MBN7826626.1"/>
    </source>
</evidence>
<gene>
    <name evidence="10" type="primary">tolC</name>
    <name evidence="10" type="ORF">J0A66_15430</name>
</gene>
<dbReference type="SUPFAM" id="SSF56954">
    <property type="entry name" value="Outer membrane efflux proteins (OEP)"/>
    <property type="match status" value="1"/>
</dbReference>
<dbReference type="RefSeq" id="WP_206574737.1">
    <property type="nucleotide sequence ID" value="NZ_JAFKCV010000009.1"/>
</dbReference>
<feature type="coiled-coil region" evidence="8">
    <location>
        <begin position="132"/>
        <end position="159"/>
    </location>
</feature>
<organism evidence="10 11">
    <name type="scientific">Bowmanella dokdonensis</name>
    <dbReference type="NCBI Taxonomy" id="751969"/>
    <lineage>
        <taxon>Bacteria</taxon>
        <taxon>Pseudomonadati</taxon>
        <taxon>Pseudomonadota</taxon>
        <taxon>Gammaproteobacteria</taxon>
        <taxon>Alteromonadales</taxon>
        <taxon>Alteromonadaceae</taxon>
        <taxon>Bowmanella</taxon>
    </lineage>
</organism>
<feature type="chain" id="PRO_5037082332" evidence="9">
    <location>
        <begin position="21"/>
        <end position="434"/>
    </location>
</feature>
<keyword evidence="5" id="KW-0812">Transmembrane</keyword>
<keyword evidence="11" id="KW-1185">Reference proteome</keyword>
<dbReference type="GO" id="GO:0015288">
    <property type="term" value="F:porin activity"/>
    <property type="evidence" value="ECO:0007669"/>
    <property type="project" value="TreeGrafter"/>
</dbReference>
<evidence type="ECO:0000256" key="4">
    <source>
        <dbReference type="ARBA" id="ARBA00022452"/>
    </source>
</evidence>
<keyword evidence="8" id="KW-0175">Coiled coil</keyword>
<keyword evidence="9" id="KW-0732">Signal</keyword>
<dbReference type="PANTHER" id="PTHR30026:SF20">
    <property type="entry name" value="OUTER MEMBRANE PROTEIN TOLC"/>
    <property type="match status" value="1"/>
</dbReference>
<reference evidence="10" key="1">
    <citation type="submission" date="2021-03" db="EMBL/GenBank/DDBJ databases">
        <title>novel species isolated from a fishpond in China.</title>
        <authorList>
            <person name="Lu H."/>
            <person name="Cai Z."/>
        </authorList>
    </citation>
    <scope>NUCLEOTIDE SEQUENCE</scope>
    <source>
        <strain evidence="10">JCM 30855</strain>
    </source>
</reference>
<evidence type="ECO:0000256" key="6">
    <source>
        <dbReference type="ARBA" id="ARBA00023136"/>
    </source>
</evidence>
<dbReference type="InterPro" id="IPR003423">
    <property type="entry name" value="OMP_efflux"/>
</dbReference>
<dbReference type="EMBL" id="JAFKCV010000009">
    <property type="protein sequence ID" value="MBN7826626.1"/>
    <property type="molecule type" value="Genomic_DNA"/>
</dbReference>
<keyword evidence="3" id="KW-0813">Transport</keyword>
<dbReference type="Gene3D" id="1.20.1600.10">
    <property type="entry name" value="Outer membrane efflux proteins (OEP)"/>
    <property type="match status" value="1"/>
</dbReference>
<comment type="caution">
    <text evidence="10">The sequence shown here is derived from an EMBL/GenBank/DDBJ whole genome shotgun (WGS) entry which is preliminary data.</text>
</comment>
<feature type="signal peptide" evidence="9">
    <location>
        <begin position="1"/>
        <end position="20"/>
    </location>
</feature>
<evidence type="ECO:0000256" key="2">
    <source>
        <dbReference type="ARBA" id="ARBA00007613"/>
    </source>
</evidence>
<keyword evidence="6" id="KW-0472">Membrane</keyword>
<dbReference type="GO" id="GO:1990281">
    <property type="term" value="C:efflux pump complex"/>
    <property type="evidence" value="ECO:0007669"/>
    <property type="project" value="TreeGrafter"/>
</dbReference>
<evidence type="ECO:0000256" key="5">
    <source>
        <dbReference type="ARBA" id="ARBA00022692"/>
    </source>
</evidence>
<dbReference type="Pfam" id="PF02321">
    <property type="entry name" value="OEP"/>
    <property type="match status" value="2"/>
</dbReference>
<evidence type="ECO:0000256" key="9">
    <source>
        <dbReference type="SAM" id="SignalP"/>
    </source>
</evidence>
<dbReference type="AlphaFoldDB" id="A0A939DRJ4"/>
<dbReference type="InterPro" id="IPR051906">
    <property type="entry name" value="TolC-like"/>
</dbReference>
<evidence type="ECO:0000256" key="7">
    <source>
        <dbReference type="ARBA" id="ARBA00023237"/>
    </source>
</evidence>
<keyword evidence="4" id="KW-1134">Transmembrane beta strand</keyword>
<dbReference type="NCBIfam" id="NF007002">
    <property type="entry name" value="PRK09465.1"/>
    <property type="match status" value="1"/>
</dbReference>
<evidence type="ECO:0000313" key="11">
    <source>
        <dbReference type="Proteomes" id="UP000664654"/>
    </source>
</evidence>
<dbReference type="GO" id="GO:0015562">
    <property type="term" value="F:efflux transmembrane transporter activity"/>
    <property type="evidence" value="ECO:0007669"/>
    <property type="project" value="InterPro"/>
</dbReference>
<dbReference type="PANTHER" id="PTHR30026">
    <property type="entry name" value="OUTER MEMBRANE PROTEIN TOLC"/>
    <property type="match status" value="1"/>
</dbReference>
<sequence>MKKSLLSLLVGFSVTTQAFADDLYQVYQQALQKDPVLLAAKARRDAAHSSIGLSRASLLPQIDLSLGAEFGRGDGPDTDSNNATLSLSQSIYDHSYWQQLDRAELVATQADANYALTYQSLIVRTASAYFTVLQALDDLEFAQAEKRAIERQLEQTKQRFAVGLTAITDVHEAQSLYDNAVAREITAQNDVEISREALREITGQYHSNLAVLNTQSFSTNPPSPANVEGWLKIADDRNLDLTIAKLGVDIAREDIEIAKAGHYPTAGLSASLSSSDVEEDGISMDDRINTSSIGISINVPIYSGGFTSANTEVARNTFIATSEEREQVYRGVVRSVRSNYYDVTAFISRIKALEQAVVSAESALKATEAGFEVGTRTIVDVLNSTSNLYDARRNLSITRYQYILSNLNLELAAGTLDEEDIQGINRGLKPPATS</sequence>
<proteinExistence type="inferred from homology"/>
<evidence type="ECO:0000256" key="1">
    <source>
        <dbReference type="ARBA" id="ARBA00004442"/>
    </source>
</evidence>
<accession>A0A939DRJ4</accession>
<keyword evidence="7" id="KW-0998">Cell outer membrane</keyword>
<dbReference type="NCBIfam" id="TIGR01844">
    <property type="entry name" value="type_I_sec_TolC"/>
    <property type="match status" value="1"/>
</dbReference>
<comment type="subcellular location">
    <subcellularLocation>
        <location evidence="1">Cell outer membrane</location>
    </subcellularLocation>
</comment>
<evidence type="ECO:0000256" key="3">
    <source>
        <dbReference type="ARBA" id="ARBA00022448"/>
    </source>
</evidence>
<evidence type="ECO:0000256" key="8">
    <source>
        <dbReference type="SAM" id="Coils"/>
    </source>
</evidence>
<comment type="similarity">
    <text evidence="2">Belongs to the outer membrane factor (OMF) (TC 1.B.17) family.</text>
</comment>